<dbReference type="PANTHER" id="PTHR22916">
    <property type="entry name" value="GLYCOSYLTRANSFERASE"/>
    <property type="match status" value="1"/>
</dbReference>
<sequence length="380" mass="43115">MKPTTQTILISVIIPAFNCEATIGRCLQSLIDQTLFKNLEILVIDDGSTDRTCEIVESFAIQNTEIHLVKQTNSGPAAARNRGLDRARGEFFSFVDSDDYVDIDYFEKMLSYADETVAIVNAEANRVSTDGSVVPFPQRELFKTWPSTILTVFFSQYSHEVVWACLYRTPKMKNRFETDLTIGEDTVFYHRRLVAAGGCRYTDYAGYNYVQNPESITQKKSNYFKRLKDEPSAWIRVSEMFPYEKPKQTAVGIASWKLSSAVLHIGFSRELSNVAHLDAQLFKTGMRLALTTRNGKRLLQSILSHLGVEPLLRMPWTQRRRVDRAMSCPAPISRDGLPLPLRLHDLPFERLVVVTGMFRAGHRRPPIPCHSSLIGLSNTL</sequence>
<evidence type="ECO:0000259" key="1">
    <source>
        <dbReference type="Pfam" id="PF00535"/>
    </source>
</evidence>
<dbReference type="InterPro" id="IPR001173">
    <property type="entry name" value="Glyco_trans_2-like"/>
</dbReference>
<gene>
    <name evidence="2" type="ORF">BB215W447A_0421</name>
</gene>
<organism evidence="2 3">
    <name type="scientific">Bifidobacterium breve</name>
    <dbReference type="NCBI Taxonomy" id="1685"/>
    <lineage>
        <taxon>Bacteria</taxon>
        <taxon>Bacillati</taxon>
        <taxon>Actinomycetota</taxon>
        <taxon>Actinomycetes</taxon>
        <taxon>Bifidobacteriales</taxon>
        <taxon>Bifidobacteriaceae</taxon>
        <taxon>Bifidobacterium</taxon>
    </lineage>
</organism>
<name>A0A2K9BBQ9_BIFBR</name>
<dbReference type="CDD" id="cd00761">
    <property type="entry name" value="Glyco_tranf_GTA_type"/>
    <property type="match status" value="1"/>
</dbReference>
<dbReference type="AlphaFoldDB" id="A0A2K9BBQ9"/>
<dbReference type="Gene3D" id="3.90.550.10">
    <property type="entry name" value="Spore Coat Polysaccharide Biosynthesis Protein SpsA, Chain A"/>
    <property type="match status" value="1"/>
</dbReference>
<evidence type="ECO:0000313" key="2">
    <source>
        <dbReference type="EMBL" id="AUE02451.1"/>
    </source>
</evidence>
<dbReference type="EMBL" id="CP021558">
    <property type="protein sequence ID" value="AUE02451.1"/>
    <property type="molecule type" value="Genomic_DNA"/>
</dbReference>
<dbReference type="GO" id="GO:0016758">
    <property type="term" value="F:hexosyltransferase activity"/>
    <property type="evidence" value="ECO:0007669"/>
    <property type="project" value="UniProtKB-ARBA"/>
</dbReference>
<evidence type="ECO:0000313" key="3">
    <source>
        <dbReference type="Proteomes" id="UP000232491"/>
    </source>
</evidence>
<dbReference type="SUPFAM" id="SSF53448">
    <property type="entry name" value="Nucleotide-diphospho-sugar transferases"/>
    <property type="match status" value="1"/>
</dbReference>
<dbReference type="Pfam" id="PF00535">
    <property type="entry name" value="Glycos_transf_2"/>
    <property type="match status" value="1"/>
</dbReference>
<dbReference type="InterPro" id="IPR029044">
    <property type="entry name" value="Nucleotide-diphossugar_trans"/>
</dbReference>
<dbReference type="Proteomes" id="UP000232491">
    <property type="component" value="Chromosome"/>
</dbReference>
<accession>A0A2K9BBQ9</accession>
<proteinExistence type="predicted"/>
<dbReference type="PANTHER" id="PTHR22916:SF3">
    <property type="entry name" value="UDP-GLCNAC:BETAGAL BETA-1,3-N-ACETYLGLUCOSAMINYLTRANSFERASE-LIKE PROTEIN 1"/>
    <property type="match status" value="1"/>
</dbReference>
<protein>
    <submittedName>
        <fullName evidence="2">Glycosyltransferase</fullName>
    </submittedName>
</protein>
<feature type="domain" description="Glycosyltransferase 2-like" evidence="1">
    <location>
        <begin position="11"/>
        <end position="139"/>
    </location>
</feature>
<reference evidence="2 3" key="1">
    <citation type="submission" date="2017-05" db="EMBL/GenBank/DDBJ databases">
        <title>Comparative genomics and methylome analysis of the gut commensal Bifidobacterium breve.</title>
        <authorList>
            <person name="Bottacini F."/>
            <person name="Morrissey R."/>
            <person name="Roberts R.J."/>
            <person name="James K."/>
            <person name="van Breen J."/>
            <person name="Egan M."/>
            <person name="Lambert J."/>
            <person name="van Limpt K."/>
            <person name="Stanton C."/>
            <person name="Knol J."/>
            <person name="O' Connell Motherway M."/>
            <person name="van Sinderen D."/>
        </authorList>
    </citation>
    <scope>NUCLEOTIDE SEQUENCE [LARGE SCALE GENOMIC DNA]</scope>
    <source>
        <strain evidence="2 3">215W447a</strain>
    </source>
</reference>
<keyword evidence="2" id="KW-0808">Transferase</keyword>